<proteinExistence type="predicted"/>
<evidence type="ECO:0000256" key="1">
    <source>
        <dbReference type="SAM" id="MobiDB-lite"/>
    </source>
</evidence>
<protein>
    <submittedName>
        <fullName evidence="2">Uncharacterized protein</fullName>
    </submittedName>
</protein>
<dbReference type="InParanoid" id="A0A165ICD5"/>
<evidence type="ECO:0000313" key="2">
    <source>
        <dbReference type="EMBL" id="KZV93206.1"/>
    </source>
</evidence>
<feature type="compositionally biased region" description="Pro residues" evidence="1">
    <location>
        <begin position="182"/>
        <end position="191"/>
    </location>
</feature>
<reference evidence="2 3" key="1">
    <citation type="journal article" date="2016" name="Mol. Biol. Evol.">
        <title>Comparative Genomics of Early-Diverging Mushroom-Forming Fungi Provides Insights into the Origins of Lignocellulose Decay Capabilities.</title>
        <authorList>
            <person name="Nagy L.G."/>
            <person name="Riley R."/>
            <person name="Tritt A."/>
            <person name="Adam C."/>
            <person name="Daum C."/>
            <person name="Floudas D."/>
            <person name="Sun H."/>
            <person name="Yadav J.S."/>
            <person name="Pangilinan J."/>
            <person name="Larsson K.H."/>
            <person name="Matsuura K."/>
            <person name="Barry K."/>
            <person name="Labutti K."/>
            <person name="Kuo R."/>
            <person name="Ohm R.A."/>
            <person name="Bhattacharya S.S."/>
            <person name="Shirouzu T."/>
            <person name="Yoshinaga Y."/>
            <person name="Martin F.M."/>
            <person name="Grigoriev I.V."/>
            <person name="Hibbett D.S."/>
        </authorList>
    </citation>
    <scope>NUCLEOTIDE SEQUENCE [LARGE SCALE GENOMIC DNA]</scope>
    <source>
        <strain evidence="2 3">HHB12029</strain>
    </source>
</reference>
<dbReference type="EMBL" id="KV425993">
    <property type="protein sequence ID" value="KZV93206.1"/>
    <property type="molecule type" value="Genomic_DNA"/>
</dbReference>
<dbReference type="OrthoDB" id="3266438at2759"/>
<dbReference type="AlphaFoldDB" id="A0A165ICD5"/>
<name>A0A165ICD5_EXIGL</name>
<sequence length="191" mass="22017">MRDITRHYITQPLRNYSHLNIKTKGYYDTKPQSLKAPLYPADPNVREVILAHLKEYADTVRSGFRKLAPNVTRQIWTFTLNRMTLDQCAAYLIKHYVFKSQSEQFTTQSKARIALMRRVAKPLVRKKFAKGQDTGFWPNLAAELEKLYGLHGEDTNSPGWEQWAAKIIEEDESEYTDGSTSMPPPPEDLPA</sequence>
<evidence type="ECO:0000313" key="3">
    <source>
        <dbReference type="Proteomes" id="UP000077266"/>
    </source>
</evidence>
<dbReference type="Proteomes" id="UP000077266">
    <property type="component" value="Unassembled WGS sequence"/>
</dbReference>
<accession>A0A165ICD5</accession>
<gene>
    <name evidence="2" type="ORF">EXIGLDRAFT_691876</name>
</gene>
<keyword evidence="3" id="KW-1185">Reference proteome</keyword>
<organism evidence="2 3">
    <name type="scientific">Exidia glandulosa HHB12029</name>
    <dbReference type="NCBI Taxonomy" id="1314781"/>
    <lineage>
        <taxon>Eukaryota</taxon>
        <taxon>Fungi</taxon>
        <taxon>Dikarya</taxon>
        <taxon>Basidiomycota</taxon>
        <taxon>Agaricomycotina</taxon>
        <taxon>Agaricomycetes</taxon>
        <taxon>Auriculariales</taxon>
        <taxon>Exidiaceae</taxon>
        <taxon>Exidia</taxon>
    </lineage>
</organism>
<feature type="region of interest" description="Disordered" evidence="1">
    <location>
        <begin position="172"/>
        <end position="191"/>
    </location>
</feature>